<keyword evidence="2" id="KW-1185">Reference proteome</keyword>
<organism evidence="1 2">
    <name type="scientific">Ambispora leptoticha</name>
    <dbReference type="NCBI Taxonomy" id="144679"/>
    <lineage>
        <taxon>Eukaryota</taxon>
        <taxon>Fungi</taxon>
        <taxon>Fungi incertae sedis</taxon>
        <taxon>Mucoromycota</taxon>
        <taxon>Glomeromycotina</taxon>
        <taxon>Glomeromycetes</taxon>
        <taxon>Archaeosporales</taxon>
        <taxon>Ambisporaceae</taxon>
        <taxon>Ambispora</taxon>
    </lineage>
</organism>
<accession>A0A9N9IEX0</accession>
<sequence length="73" mass="7756">MSVGVAPNCSVAYDGQNAEQFSAGITTLMPAQQGKLAALSGSEVAHVSDMVLELPDDGLNYHSFTFILRLQKN</sequence>
<comment type="caution">
    <text evidence="1">The sequence shown here is derived from an EMBL/GenBank/DDBJ whole genome shotgun (WGS) entry which is preliminary data.</text>
</comment>
<evidence type="ECO:0000313" key="1">
    <source>
        <dbReference type="EMBL" id="CAG8730829.1"/>
    </source>
</evidence>
<dbReference type="EMBL" id="CAJVPS010030416">
    <property type="protein sequence ID" value="CAG8730829.1"/>
    <property type="molecule type" value="Genomic_DNA"/>
</dbReference>
<protein>
    <submittedName>
        <fullName evidence="1">1045_t:CDS:1</fullName>
    </submittedName>
</protein>
<proteinExistence type="predicted"/>
<evidence type="ECO:0000313" key="2">
    <source>
        <dbReference type="Proteomes" id="UP000789508"/>
    </source>
</evidence>
<dbReference type="AlphaFoldDB" id="A0A9N9IEX0"/>
<reference evidence="1" key="1">
    <citation type="submission" date="2021-06" db="EMBL/GenBank/DDBJ databases">
        <authorList>
            <person name="Kallberg Y."/>
            <person name="Tangrot J."/>
            <person name="Rosling A."/>
        </authorList>
    </citation>
    <scope>NUCLEOTIDE SEQUENCE</scope>
    <source>
        <strain evidence="1">FL130A</strain>
    </source>
</reference>
<dbReference type="Proteomes" id="UP000789508">
    <property type="component" value="Unassembled WGS sequence"/>
</dbReference>
<gene>
    <name evidence="1" type="ORF">ALEPTO_LOCUS12618</name>
</gene>
<name>A0A9N9IEX0_9GLOM</name>